<evidence type="ECO:0000256" key="1">
    <source>
        <dbReference type="SAM" id="MobiDB-lite"/>
    </source>
</evidence>
<dbReference type="EMBL" id="BAABAF010000009">
    <property type="protein sequence ID" value="GAA3774686.1"/>
    <property type="molecule type" value="Genomic_DNA"/>
</dbReference>
<dbReference type="RefSeq" id="WP_344784703.1">
    <property type="nucleotide sequence ID" value="NZ_BAABAF010000009.1"/>
</dbReference>
<evidence type="ECO:0000313" key="3">
    <source>
        <dbReference type="Proteomes" id="UP001500540"/>
    </source>
</evidence>
<comment type="caution">
    <text evidence="2">The sequence shown here is derived from an EMBL/GenBank/DDBJ whole genome shotgun (WGS) entry which is preliminary data.</text>
</comment>
<name>A0ABP7GSC9_9MICO</name>
<proteinExistence type="predicted"/>
<keyword evidence="3" id="KW-1185">Reference proteome</keyword>
<accession>A0ABP7GSC9</accession>
<dbReference type="Pfam" id="PF17963">
    <property type="entry name" value="Big_9"/>
    <property type="match status" value="3"/>
</dbReference>
<evidence type="ECO:0000313" key="2">
    <source>
        <dbReference type="EMBL" id="GAA3774686.1"/>
    </source>
</evidence>
<gene>
    <name evidence="2" type="ORF">GCM10022240_28090</name>
</gene>
<dbReference type="SUPFAM" id="SSF69304">
    <property type="entry name" value="Tricorn protease N-terminal domain"/>
    <property type="match status" value="1"/>
</dbReference>
<reference evidence="3" key="1">
    <citation type="journal article" date="2019" name="Int. J. Syst. Evol. Microbiol.">
        <title>The Global Catalogue of Microorganisms (GCM) 10K type strain sequencing project: providing services to taxonomists for standard genome sequencing and annotation.</title>
        <authorList>
            <consortium name="The Broad Institute Genomics Platform"/>
            <consortium name="The Broad Institute Genome Sequencing Center for Infectious Disease"/>
            <person name="Wu L."/>
            <person name="Ma J."/>
        </authorList>
    </citation>
    <scope>NUCLEOTIDE SEQUENCE [LARGE SCALE GENOMIC DNA]</scope>
    <source>
        <strain evidence="3">JCM 16950</strain>
    </source>
</reference>
<sequence>MRRRSRIVVLVAGLAAAASLIAVSVAWPGLDSRTTPPESSSVWALQTGAGRHYARVNTAIGELDTVRSVANPSAVAQTAGGAYLFSQSYGKLTRIDEAMPADLDDQTLRESPSTPAGTVSAVVAGDFVAYRTDSGAVFAGTLDGGAPVQLNPDDAQPDAPQFSAQAIALDDAGTVFAYSAAAGAVVRYRITDGRVLGRDRVQGGPTSPRVGLTAVRDVWFLVDEDTGRLWSSAHDATRALPLVGTLAYGAALSGGDAAWIADDTGLIKLPADGSAPGRVTGGTDADLGTPARPVVDGGVVYAAWLGRDAGTLWRSDTGSHDLPFGTAGLGDDRRPVFAGTGAGLILNETRSGWVWNAHTAALLPSSQDWTLEDRTAPQTAASDEVAPVVIDPKPPVAEPDAFGVRAGGLAGLPVLLNDHDPNADVLSIDPGSVGGLDPAFGTVSVTDSGQRLAVHVAADAQGSATLHYRVTDGTAADGLYSIPTTVTLTVTPPGVNHPPVWCGVDRCLATWPAPQVAPGGTVTIPVLDGWVDPDGDPLMLLSAVDTSGIGAVASTPSGAVVYQHPDASITQPQIAQLQVTVGDTAGAVTTRSLSVRITPAPKLTATSFTVVETVGGGLTVDVGPHVTGTQGRLALSSVRVLDEAGAEAVAGSGGTTFDFSTSTPGVYRVAFTVTDGSSDASATARITVLPKDAPAQLATAGVVAFVHPQQDVTLDVFAAVDNPTRRVLLLSDVAPHPTAGASMSVDVVGQNYLRISGSTASGAAGRLGTIDYTVSDGTDDAGARVRGQATVYLLPPAEDLAPIAVDDTVVVRAGAQVDIPVLDNDVSTSGGAITLNPASVRSSSRAALAFGSGRVLRYLAPTQPGDYRVEYSVYAAGAPSLADTAVVRITVISDESNRPPRPRNLTGRVLTGQTTDIPFRSFGVDPDGDDVALDRILTQPASGSATISADGESIVYTSVPGFHGQVSFSYRVADAFGATGTGTVRVGVLDEQANPSPVTFTDYVQLRVGVGNSVRVSPLANDVDPTGGRLTLTAVQPDTVATLPDGTANPEYTRLSGLVGAVGGGQVEIRAGTAPGTMSFLYDVTSSTGNTARGLIVVKVVREAVPDYPVIADTVLTAQTRERFPDGVDVVAGKVAWTGGDVADLTLTLWGAPAGVSVSGTRLSGPLPERTRIIPFALTGTGASGQSVTSYGFLRIPGEHDITLALRAPVTPQQVTEKQSVTWDMADIVSMPSAATLEVGAPISASGARAHADCARAEGTRVRYAAGEGAPWTDACVVPVRLAGQAEWTYLSVPITITALDPVPVLQSASITVGPGASVDYDLKTMTTWQGRADWDHLVYTMTYQGRDFTVTKKGDLLTVTGTDAATVGADDVAVIGVSSHPGVAPARLILRVGPAPSALPRAGTVAQSCSQASGSSCTIGVIGASGEINPLPGTPLRLVSVQPAGACTGVTFTVADAAQVRAAWAADAPGQTCTAVYSVQDAQGRQTAGARDGQVLLDLQGYPHAPAALVQSGYGDGQITLRVDPGDARGAYPALSGFIVRYQGAVVARCAPDGTCPAIAAPNGQQRRYEAVAVNAVGESHTAAATLAWAYDAPPQPGQVTAAPQVTSGEGGIVSVRVDGIDPEQTAGVRVTSEVGDTVDVPVRRGATSVTVDSYRIGTNSPSSLTVTPYSRFALPPGFDGSTSGQARTISANGIGAPLNPALSVTQASNGDGTATVTVTGRADLGGYGSLLRLGLARDGDRCRPSDVGTATSITQTFTETAGQTVQYQLCAQSWLDGEVFGSASATQTVLVQLGSSRLAPTGYTFRVGASPLVAGDRLEWRIQQQPTSTTDDPPAGATVQMSGYPSPVFDRDPGTDSQTPLEVWYQWGPFQGTHAPVTAASDSAPYQVWARAVVNVCTGGSPLGVVAQFSGNGATRPPTSHVTYYDASGKELPAPDANVPVGTVRVTGTAQLAWGKWGLDAGTQSFDFDQCDPNLPPESTPTPTPTSTPAAPGN</sequence>
<feature type="compositionally biased region" description="Pro residues" evidence="1">
    <location>
        <begin position="1976"/>
        <end position="1988"/>
    </location>
</feature>
<feature type="region of interest" description="Disordered" evidence="1">
    <location>
        <begin position="1967"/>
        <end position="1996"/>
    </location>
</feature>
<protein>
    <submittedName>
        <fullName evidence="2">Ig-like domain-containing protein</fullName>
    </submittedName>
</protein>
<dbReference type="Proteomes" id="UP001500540">
    <property type="component" value="Unassembled WGS sequence"/>
</dbReference>
<organism evidence="2 3">
    <name type="scientific">Microbacterium kribbense</name>
    <dbReference type="NCBI Taxonomy" id="433645"/>
    <lineage>
        <taxon>Bacteria</taxon>
        <taxon>Bacillati</taxon>
        <taxon>Actinomycetota</taxon>
        <taxon>Actinomycetes</taxon>
        <taxon>Micrococcales</taxon>
        <taxon>Microbacteriaceae</taxon>
        <taxon>Microbacterium</taxon>
    </lineage>
</organism>
<dbReference type="Gene3D" id="2.60.40.3440">
    <property type="match status" value="1"/>
</dbReference>